<dbReference type="PANTHER" id="PTHR39190">
    <property type="entry name" value="FLAGELLAR ASSEMBLY FACTOR FLIW"/>
    <property type="match status" value="1"/>
</dbReference>
<comment type="subcellular location">
    <subcellularLocation>
        <location evidence="4">Cytoplasm</location>
    </subcellularLocation>
</comment>
<dbReference type="InterPro" id="IPR003775">
    <property type="entry name" value="Flagellar_assembly_factor_FliW"/>
</dbReference>
<dbReference type="GO" id="GO:0044780">
    <property type="term" value="P:bacterial-type flagellum assembly"/>
    <property type="evidence" value="ECO:0007669"/>
    <property type="project" value="UniProtKB-UniRule"/>
</dbReference>
<keyword evidence="1 4" id="KW-0963">Cytoplasm</keyword>
<dbReference type="RefSeq" id="WP_060625946.1">
    <property type="nucleotide sequence ID" value="NZ_LCZJ02000037.1"/>
</dbReference>
<comment type="similarity">
    <text evidence="4">Belongs to the FliW family.</text>
</comment>
<dbReference type="GO" id="GO:0006417">
    <property type="term" value="P:regulation of translation"/>
    <property type="evidence" value="ECO:0007669"/>
    <property type="project" value="UniProtKB-KW"/>
</dbReference>
<proteinExistence type="inferred from homology"/>
<sequence length="148" mass="16945">MIIETLSWGKLEVDKEQLYHFPKGIPGFDEETDFVLIMMTETPFWYLQSVKSKGLSFLLGDPFAFYPTYEFELPDAEAEELEIRSDVDVRCIITLKENVEQSTINLLAPIVLNPEELKGKQVVLHKAPYHTKHSLFQEQPVIDGKDGG</sequence>
<evidence type="ECO:0000313" key="6">
    <source>
        <dbReference type="Proteomes" id="UP000054709"/>
    </source>
</evidence>
<dbReference type="NCBIfam" id="NF009793">
    <property type="entry name" value="PRK13285.1-1"/>
    <property type="match status" value="1"/>
</dbReference>
<keyword evidence="4" id="KW-0143">Chaperone</keyword>
<evidence type="ECO:0000256" key="1">
    <source>
        <dbReference type="ARBA" id="ARBA00022490"/>
    </source>
</evidence>
<reference evidence="5 6" key="1">
    <citation type="journal article" date="2015" name="Int. Biodeterior. Biodegradation">
        <title>Physiological and genetic screening methods for the isolation of methyl tert-butyl ether-degrading bacteria for bioremediation purposes.</title>
        <authorList>
            <person name="Guisado I.M."/>
            <person name="Purswani J."/>
            <person name="Gonzalez Lopez J."/>
            <person name="Pozo C."/>
        </authorList>
    </citation>
    <scope>NUCLEOTIDE SEQUENCE [LARGE SCALE GENOMIC DNA]</scope>
    <source>
        <strain evidence="5 6">SH7</strain>
    </source>
</reference>
<dbReference type="HAMAP" id="MF_01185">
    <property type="entry name" value="FliW"/>
    <property type="match status" value="1"/>
</dbReference>
<evidence type="ECO:0000256" key="4">
    <source>
        <dbReference type="HAMAP-Rule" id="MF_01185"/>
    </source>
</evidence>
<keyword evidence="5" id="KW-0282">Flagellum</keyword>
<keyword evidence="3 4" id="KW-0810">Translation regulation</keyword>
<keyword evidence="5" id="KW-0969">Cilium</keyword>
<dbReference type="Gene3D" id="2.30.290.10">
    <property type="entry name" value="BH3618-like"/>
    <property type="match status" value="1"/>
</dbReference>
<gene>
    <name evidence="4" type="primary">fliW</name>
    <name evidence="5" type="ORF">UQ64_27160</name>
</gene>
<protein>
    <recommendedName>
        <fullName evidence="4">Flagellar assembly factor FliW</fullName>
    </recommendedName>
</protein>
<name>A0A0W1ARI1_9BACL</name>
<organism evidence="5 6">
    <name type="scientific">Paenibacillus etheri</name>
    <dbReference type="NCBI Taxonomy" id="1306852"/>
    <lineage>
        <taxon>Bacteria</taxon>
        <taxon>Bacillati</taxon>
        <taxon>Bacillota</taxon>
        <taxon>Bacilli</taxon>
        <taxon>Bacillales</taxon>
        <taxon>Paenibacillaceae</taxon>
        <taxon>Paenibacillus</taxon>
    </lineage>
</organism>
<comment type="caution">
    <text evidence="5">The sequence shown here is derived from an EMBL/GenBank/DDBJ whole genome shotgun (WGS) entry which is preliminary data.</text>
</comment>
<dbReference type="GO" id="GO:0005737">
    <property type="term" value="C:cytoplasm"/>
    <property type="evidence" value="ECO:0007669"/>
    <property type="project" value="UniProtKB-SubCell"/>
</dbReference>
<accession>A0A0W1ARI1</accession>
<dbReference type="AlphaFoldDB" id="A0A0W1ARI1"/>
<keyword evidence="6" id="KW-1185">Reference proteome</keyword>
<dbReference type="SUPFAM" id="SSF141457">
    <property type="entry name" value="BH3618-like"/>
    <property type="match status" value="1"/>
</dbReference>
<dbReference type="Pfam" id="PF02623">
    <property type="entry name" value="FliW"/>
    <property type="match status" value="1"/>
</dbReference>
<evidence type="ECO:0000313" key="5">
    <source>
        <dbReference type="EMBL" id="KTD83856.1"/>
    </source>
</evidence>
<keyword evidence="5" id="KW-0966">Cell projection</keyword>
<dbReference type="OrthoDB" id="9801235at2"/>
<comment type="subunit">
    <text evidence="4">Interacts with translational regulator CsrA and flagellin(s).</text>
</comment>
<evidence type="ECO:0000256" key="2">
    <source>
        <dbReference type="ARBA" id="ARBA00022795"/>
    </source>
</evidence>
<comment type="function">
    <text evidence="4">Acts as an anti-CsrA protein, binds CsrA and prevents it from repressing translation of its target genes, one of which is flagellin. Binds to flagellin and participates in the assembly of the flagellum.</text>
</comment>
<keyword evidence="2 4" id="KW-1005">Bacterial flagellum biogenesis</keyword>
<dbReference type="InterPro" id="IPR024046">
    <property type="entry name" value="Flagellar_assmbl_FliW_dom_sf"/>
</dbReference>
<evidence type="ECO:0000256" key="3">
    <source>
        <dbReference type="ARBA" id="ARBA00022845"/>
    </source>
</evidence>
<dbReference type="Proteomes" id="UP000054709">
    <property type="component" value="Unassembled WGS sequence"/>
</dbReference>
<dbReference type="EMBL" id="LCZJ02000037">
    <property type="protein sequence ID" value="KTD83856.1"/>
    <property type="molecule type" value="Genomic_DNA"/>
</dbReference>
<dbReference type="PANTHER" id="PTHR39190:SF1">
    <property type="entry name" value="FLAGELLAR ASSEMBLY FACTOR FLIW"/>
    <property type="match status" value="1"/>
</dbReference>